<dbReference type="OrthoDB" id="3260379at2759"/>
<dbReference type="Proteomes" id="UP000242287">
    <property type="component" value="Unassembled WGS sequence"/>
</dbReference>
<feature type="compositionally biased region" description="Polar residues" evidence="1">
    <location>
        <begin position="306"/>
        <end position="315"/>
    </location>
</feature>
<dbReference type="EMBL" id="KZ301973">
    <property type="protein sequence ID" value="PFH53422.1"/>
    <property type="molecule type" value="Genomic_DNA"/>
</dbReference>
<reference evidence="2 3" key="1">
    <citation type="submission" date="2014-02" db="EMBL/GenBank/DDBJ databases">
        <title>Transposable element dynamics among asymbiotic and ectomycorrhizal Amanita fungi.</title>
        <authorList>
            <consortium name="DOE Joint Genome Institute"/>
            <person name="Hess J."/>
            <person name="Skrede I."/>
            <person name="Wolfe B."/>
            <person name="LaButti K."/>
            <person name="Ohm R.A."/>
            <person name="Grigoriev I.V."/>
            <person name="Pringle A."/>
        </authorList>
    </citation>
    <scope>NUCLEOTIDE SEQUENCE [LARGE SCALE GENOMIC DNA]</scope>
    <source>
        <strain evidence="2 3">SKay4041</strain>
    </source>
</reference>
<feature type="compositionally biased region" description="Basic residues" evidence="1">
    <location>
        <begin position="346"/>
        <end position="359"/>
    </location>
</feature>
<feature type="region of interest" description="Disordered" evidence="1">
    <location>
        <begin position="289"/>
        <end position="360"/>
    </location>
</feature>
<dbReference type="AlphaFoldDB" id="A0A2A9NZN2"/>
<evidence type="ECO:0000313" key="2">
    <source>
        <dbReference type="EMBL" id="PFH53422.1"/>
    </source>
</evidence>
<evidence type="ECO:0000313" key="3">
    <source>
        <dbReference type="Proteomes" id="UP000242287"/>
    </source>
</evidence>
<organism evidence="2 3">
    <name type="scientific">Amanita thiersii Skay4041</name>
    <dbReference type="NCBI Taxonomy" id="703135"/>
    <lineage>
        <taxon>Eukaryota</taxon>
        <taxon>Fungi</taxon>
        <taxon>Dikarya</taxon>
        <taxon>Basidiomycota</taxon>
        <taxon>Agaricomycotina</taxon>
        <taxon>Agaricomycetes</taxon>
        <taxon>Agaricomycetidae</taxon>
        <taxon>Agaricales</taxon>
        <taxon>Pluteineae</taxon>
        <taxon>Amanitaceae</taxon>
        <taxon>Amanita</taxon>
    </lineage>
</organism>
<feature type="compositionally biased region" description="Basic and acidic residues" evidence="1">
    <location>
        <begin position="426"/>
        <end position="450"/>
    </location>
</feature>
<evidence type="ECO:0000256" key="1">
    <source>
        <dbReference type="SAM" id="MobiDB-lite"/>
    </source>
</evidence>
<feature type="region of interest" description="Disordered" evidence="1">
    <location>
        <begin position="396"/>
        <end position="475"/>
    </location>
</feature>
<proteinExistence type="predicted"/>
<gene>
    <name evidence="2" type="ORF">AMATHDRAFT_1088</name>
</gene>
<keyword evidence="3" id="KW-1185">Reference proteome</keyword>
<name>A0A2A9NZN2_9AGAR</name>
<protein>
    <submittedName>
        <fullName evidence="2">Uncharacterized protein</fullName>
    </submittedName>
</protein>
<accession>A0A2A9NZN2</accession>
<feature type="region of interest" description="Disordered" evidence="1">
    <location>
        <begin position="39"/>
        <end position="98"/>
    </location>
</feature>
<sequence length="506" mass="55776">MAPYIPKTLHSELSEYTSLIRALRTSNTLDVTLHLSQHKPNNHQFDNQEAADSGLDVQPPSPFSSPLPLTSALGPSSSLDKVETDSISRNSKRRSASPLQKRDLWTRWPLLANDVHMPAWGFEDEVAVIAAKALKHPRPWPSEILDLPGLETDDTPDLDVDDPKRPTYFKYLTASATAYLSTILALLAAHTPPRPPSMQNRIEPLDWRSVLEIVTVYGDSNVIDERIINKVTARMEALYFLSSGSKAPEANAATFRLNKTVEAEQQLANEMTEALESLFTFPEPPADFFSSSTSVRPKGARRSKRTIQTNESDVPQSKRRRLMQPVEAPEMNTESTEGLASGVPRCHLRSRPKKVKRRGNIVSEAPFDAVPSAGGSEVHAQSNAECIKKGVMVTVTQPGEDDKDPPADQINEIPPDHDAASVPSETADKRPLDEDSADSRQIDVESRNGSHDNIAVGTPLHSGSTRPRRAKATNKSYAVPEYFFDKSIMGGAMSSVPAPKRKNKRR</sequence>